<dbReference type="NCBIfam" id="TIGR03506">
    <property type="entry name" value="FlgEFG_subfam"/>
    <property type="match status" value="1"/>
</dbReference>
<dbReference type="InterPro" id="IPR053967">
    <property type="entry name" value="LlgE_F_G-like_D1"/>
</dbReference>
<dbReference type="Pfam" id="PF00460">
    <property type="entry name" value="Flg_bb_rod"/>
    <property type="match status" value="1"/>
</dbReference>
<dbReference type="GO" id="GO:0009425">
    <property type="term" value="C:bacterial-type flagellum basal body"/>
    <property type="evidence" value="ECO:0007669"/>
    <property type="project" value="UniProtKB-SubCell"/>
</dbReference>
<evidence type="ECO:0000259" key="6">
    <source>
        <dbReference type="Pfam" id="PF06429"/>
    </source>
</evidence>
<evidence type="ECO:0000256" key="2">
    <source>
        <dbReference type="ARBA" id="ARBA00009677"/>
    </source>
</evidence>
<dbReference type="InterPro" id="IPR020013">
    <property type="entry name" value="Flagellar_FlgE/F/G"/>
</dbReference>
<dbReference type="PANTHER" id="PTHR30435">
    <property type="entry name" value="FLAGELLAR PROTEIN"/>
    <property type="match status" value="1"/>
</dbReference>
<protein>
    <recommendedName>
        <fullName evidence="4">Flagellar hook protein FlgE</fullName>
    </recommendedName>
</protein>
<dbReference type="GO" id="GO:0071978">
    <property type="term" value="P:bacterial-type flagellum-dependent swarming motility"/>
    <property type="evidence" value="ECO:0007669"/>
    <property type="project" value="TreeGrafter"/>
</dbReference>
<dbReference type="PANTHER" id="PTHR30435:SF1">
    <property type="entry name" value="FLAGELLAR HOOK PROTEIN FLGE"/>
    <property type="match status" value="1"/>
</dbReference>
<dbReference type="OrthoDB" id="9804559at2"/>
<comment type="similarity">
    <text evidence="2 4">Belongs to the flagella basal body rod proteins family.</text>
</comment>
<keyword evidence="8" id="KW-0969">Cilium</keyword>
<dbReference type="AlphaFoldDB" id="A0A1I5QIB3"/>
<feature type="domain" description="Flagellar basal body rod protein N-terminal" evidence="5">
    <location>
        <begin position="5"/>
        <end position="35"/>
    </location>
</feature>
<dbReference type="InterPro" id="IPR037925">
    <property type="entry name" value="FlgE/F/G-like"/>
</dbReference>
<dbReference type="SUPFAM" id="SSF117143">
    <property type="entry name" value="Flagellar hook protein flgE"/>
    <property type="match status" value="1"/>
</dbReference>
<gene>
    <name evidence="8" type="ORF">SAMN04487928_102143</name>
</gene>
<dbReference type="GO" id="GO:0005829">
    <property type="term" value="C:cytosol"/>
    <property type="evidence" value="ECO:0007669"/>
    <property type="project" value="TreeGrafter"/>
</dbReference>
<reference evidence="9" key="1">
    <citation type="submission" date="2016-10" db="EMBL/GenBank/DDBJ databases">
        <authorList>
            <person name="Varghese N."/>
            <person name="Submissions S."/>
        </authorList>
    </citation>
    <scope>NUCLEOTIDE SEQUENCE [LARGE SCALE GENOMIC DNA]</scope>
    <source>
        <strain evidence="9">P18</strain>
    </source>
</reference>
<evidence type="ECO:0000256" key="4">
    <source>
        <dbReference type="RuleBase" id="RU362116"/>
    </source>
</evidence>
<evidence type="ECO:0000313" key="8">
    <source>
        <dbReference type="EMBL" id="SFP45999.1"/>
    </source>
</evidence>
<dbReference type="EMBL" id="FOXO01000002">
    <property type="protein sequence ID" value="SFP45999.1"/>
    <property type="molecule type" value="Genomic_DNA"/>
</dbReference>
<feature type="domain" description="Flagellar basal-body/hook protein C-terminal" evidence="6">
    <location>
        <begin position="424"/>
        <end position="467"/>
    </location>
</feature>
<dbReference type="Pfam" id="PF06429">
    <property type="entry name" value="Flg_bbr_C"/>
    <property type="match status" value="1"/>
</dbReference>
<keyword evidence="3 4" id="KW-0975">Bacterial flagellum</keyword>
<evidence type="ECO:0000259" key="5">
    <source>
        <dbReference type="Pfam" id="PF00460"/>
    </source>
</evidence>
<keyword evidence="9" id="KW-1185">Reference proteome</keyword>
<evidence type="ECO:0000313" key="9">
    <source>
        <dbReference type="Proteomes" id="UP000182624"/>
    </source>
</evidence>
<evidence type="ECO:0000256" key="1">
    <source>
        <dbReference type="ARBA" id="ARBA00004117"/>
    </source>
</evidence>
<proteinExistence type="inferred from homology"/>
<keyword evidence="8" id="KW-0282">Flagellum</keyword>
<dbReference type="Pfam" id="PF22692">
    <property type="entry name" value="LlgE_F_G_D1"/>
    <property type="match status" value="1"/>
</dbReference>
<comment type="subcellular location">
    <subcellularLocation>
        <location evidence="1 4">Bacterial flagellum basal body</location>
    </subcellularLocation>
</comment>
<accession>A0A1I5QIB3</accession>
<evidence type="ECO:0000256" key="3">
    <source>
        <dbReference type="ARBA" id="ARBA00023143"/>
    </source>
</evidence>
<feature type="domain" description="Flagellar hook protein FlgE/F/G-like D1" evidence="7">
    <location>
        <begin position="96"/>
        <end position="156"/>
    </location>
</feature>
<dbReference type="Proteomes" id="UP000182624">
    <property type="component" value="Unassembled WGS sequence"/>
</dbReference>
<dbReference type="InterPro" id="IPR001444">
    <property type="entry name" value="Flag_bb_rod_N"/>
</dbReference>
<dbReference type="RefSeq" id="WP_074883551.1">
    <property type="nucleotide sequence ID" value="NZ_FOXO01000002.1"/>
</dbReference>
<keyword evidence="8" id="KW-0966">Cell projection</keyword>
<evidence type="ECO:0000259" key="7">
    <source>
        <dbReference type="Pfam" id="PF22692"/>
    </source>
</evidence>
<name>A0A1I5QIB3_9FIRM</name>
<dbReference type="GO" id="GO:0009424">
    <property type="term" value="C:bacterial-type flagellum hook"/>
    <property type="evidence" value="ECO:0007669"/>
    <property type="project" value="TreeGrafter"/>
</dbReference>
<organism evidence="8 9">
    <name type="scientific">Butyrivibrio proteoclasticus</name>
    <dbReference type="NCBI Taxonomy" id="43305"/>
    <lineage>
        <taxon>Bacteria</taxon>
        <taxon>Bacillati</taxon>
        <taxon>Bacillota</taxon>
        <taxon>Clostridia</taxon>
        <taxon>Lachnospirales</taxon>
        <taxon>Lachnospiraceae</taxon>
        <taxon>Butyrivibrio</taxon>
    </lineage>
</organism>
<dbReference type="InterPro" id="IPR010930">
    <property type="entry name" value="Flg_bb/hook_C_dom"/>
</dbReference>
<sequence length="469" mass="49890">MMRSLYSGVAGLRTHQTKMDVLGNNIANVNTTSFKSQSISFSDLMYQTTQAASGATETKGGVNARQIGLGAKSGAIATAIESQGATQTTNNPFDIMITGKAFFVVNNGNQNLYTRDGSFYVDGAGNLAMQSNGYYVMGWQAKVDTETGARQIDKNGGLMNLPIMTADNLTYAPASTSAAVFSGNIDDYDTNITSDNGKTITLEFYDNKGYLYTGKFTLKNVEGNADSFTLTLTDILDSTGDSIGANLMNGVNFETATGARTKTINLNFNAATGEISAAGGYNTSFIVNLMFDQNVAGLEPFGYQKAATDQTANRAGQLALDFSTVTNYNTNGSATIKATKGDKKSNNTGRMVGEMNGINVQTDGQIFATYTNGQTKLLGQIASAEFANASGLSKEGDNLYSSTLNSGDATIQDITTDGGYMNTGVLEMSNVDLSKEFTEMITTQRGFQANSRIITVSDTLLEELTNLKR</sequence>
<comment type="function">
    <text evidence="4">A flexible structure which links the flagellar filament to the drive apparatus in the basal body.</text>
</comment>